<dbReference type="InterPro" id="IPR013096">
    <property type="entry name" value="Cupin_2"/>
</dbReference>
<dbReference type="InterPro" id="IPR047142">
    <property type="entry name" value="OryJ/VirC-like"/>
</dbReference>
<dbReference type="Pfam" id="PF07883">
    <property type="entry name" value="Cupin_2"/>
    <property type="match status" value="1"/>
</dbReference>
<gene>
    <name evidence="2" type="ORF">ATEIFO6365_0009058600</name>
</gene>
<evidence type="ECO:0000313" key="2">
    <source>
        <dbReference type="EMBL" id="GFF19223.1"/>
    </source>
</evidence>
<dbReference type="Gene3D" id="2.60.120.10">
    <property type="entry name" value="Jelly Rolls"/>
    <property type="match status" value="1"/>
</dbReference>
<name>A0A5M3ZD33_ASPTE</name>
<reference evidence="2 3" key="1">
    <citation type="submission" date="2020-01" db="EMBL/GenBank/DDBJ databases">
        <title>Aspergillus terreus IFO 6365 whole genome shotgun sequence.</title>
        <authorList>
            <person name="Kanamasa S."/>
            <person name="Takahashi H."/>
        </authorList>
    </citation>
    <scope>NUCLEOTIDE SEQUENCE [LARGE SCALE GENOMIC DNA]</scope>
    <source>
        <strain evidence="2 3">IFO 6365</strain>
    </source>
</reference>
<evidence type="ECO:0000313" key="3">
    <source>
        <dbReference type="Proteomes" id="UP000452235"/>
    </source>
</evidence>
<dbReference type="InterPro" id="IPR014710">
    <property type="entry name" value="RmlC-like_jellyroll"/>
</dbReference>
<dbReference type="SUPFAM" id="SSF51182">
    <property type="entry name" value="RmlC-like cupins"/>
    <property type="match status" value="1"/>
</dbReference>
<dbReference type="InterPro" id="IPR011051">
    <property type="entry name" value="RmlC_Cupin_sf"/>
</dbReference>
<dbReference type="EMBL" id="BLJY01000009">
    <property type="protein sequence ID" value="GFF19223.1"/>
    <property type="molecule type" value="Genomic_DNA"/>
</dbReference>
<proteinExistence type="predicted"/>
<sequence length="182" mass="20113">MEDNGLRPLNRYITTHDADGVTGFQEQVPDPLQWQQLANGARFSLGYATNTIPVELSENKDLDIYTSYLKDLPGITIPGGTVLRVVDMNPGSISPMHRTVSLDYGVVLEGEVELVLDSGATRLLKRGDIAVQRGTNHAWKNPSKTTWARMLYVLQEANPIRVNGKELEEDYGGGMDDVKPSK</sequence>
<dbReference type="OrthoDB" id="5840532at2759"/>
<comment type="caution">
    <text evidence="2">The sequence shown here is derived from an EMBL/GenBank/DDBJ whole genome shotgun (WGS) entry which is preliminary data.</text>
</comment>
<feature type="domain" description="Cupin type-2" evidence="1">
    <location>
        <begin position="85"/>
        <end position="153"/>
    </location>
</feature>
<dbReference type="PANTHER" id="PTHR36156">
    <property type="entry name" value="SLR2101 PROTEIN"/>
    <property type="match status" value="1"/>
</dbReference>
<dbReference type="AlphaFoldDB" id="A0A5M3ZD33"/>
<accession>A0A5M3ZD33</accession>
<keyword evidence="3" id="KW-1185">Reference proteome</keyword>
<protein>
    <submittedName>
        <fullName evidence="2">Cupin domain protein</fullName>
    </submittedName>
</protein>
<dbReference type="Proteomes" id="UP000452235">
    <property type="component" value="Unassembled WGS sequence"/>
</dbReference>
<evidence type="ECO:0000259" key="1">
    <source>
        <dbReference type="Pfam" id="PF07883"/>
    </source>
</evidence>
<organism evidence="2 3">
    <name type="scientific">Aspergillus terreus</name>
    <dbReference type="NCBI Taxonomy" id="33178"/>
    <lineage>
        <taxon>Eukaryota</taxon>
        <taxon>Fungi</taxon>
        <taxon>Dikarya</taxon>
        <taxon>Ascomycota</taxon>
        <taxon>Pezizomycotina</taxon>
        <taxon>Eurotiomycetes</taxon>
        <taxon>Eurotiomycetidae</taxon>
        <taxon>Eurotiales</taxon>
        <taxon>Aspergillaceae</taxon>
        <taxon>Aspergillus</taxon>
        <taxon>Aspergillus subgen. Circumdati</taxon>
    </lineage>
</organism>
<dbReference type="CDD" id="cd02231">
    <property type="entry name" value="cupin_BLL6423-like"/>
    <property type="match status" value="1"/>
</dbReference>
<dbReference type="VEuPathDB" id="FungiDB:ATEG_09011"/>
<dbReference type="PANTHER" id="PTHR36156:SF3">
    <property type="entry name" value="CUPIN 2 CONSERVED BARREL DOMAIN-CONTAINING PROTEIN"/>
    <property type="match status" value="1"/>
</dbReference>